<evidence type="ECO:0000256" key="10">
    <source>
        <dbReference type="ARBA" id="ARBA00023136"/>
    </source>
</evidence>
<dbReference type="SUPFAM" id="SSF47384">
    <property type="entry name" value="Homodimeric domain of signal transducing histidine kinase"/>
    <property type="match status" value="1"/>
</dbReference>
<dbReference type="EC" id="2.7.13.3" evidence="3"/>
<feature type="region of interest" description="Disordered" evidence="11">
    <location>
        <begin position="105"/>
        <end position="125"/>
    </location>
</feature>
<keyword evidence="6 12" id="KW-0812">Transmembrane</keyword>
<dbReference type="Gene3D" id="3.30.565.10">
    <property type="entry name" value="Histidine kinase-like ATPase, C-terminal domain"/>
    <property type="match status" value="1"/>
</dbReference>
<dbReference type="Pfam" id="PF02518">
    <property type="entry name" value="HATPase_c"/>
    <property type="match status" value="1"/>
</dbReference>
<evidence type="ECO:0000259" key="14">
    <source>
        <dbReference type="PROSITE" id="PS50885"/>
    </source>
</evidence>
<evidence type="ECO:0000256" key="9">
    <source>
        <dbReference type="ARBA" id="ARBA00023012"/>
    </source>
</evidence>
<keyword evidence="10 12" id="KW-0472">Membrane</keyword>
<evidence type="ECO:0000256" key="8">
    <source>
        <dbReference type="ARBA" id="ARBA00022989"/>
    </source>
</evidence>
<evidence type="ECO:0000256" key="5">
    <source>
        <dbReference type="ARBA" id="ARBA00022679"/>
    </source>
</evidence>
<evidence type="ECO:0000259" key="13">
    <source>
        <dbReference type="PROSITE" id="PS50109"/>
    </source>
</evidence>
<evidence type="ECO:0000256" key="12">
    <source>
        <dbReference type="SAM" id="Phobius"/>
    </source>
</evidence>
<keyword evidence="9" id="KW-0902">Two-component regulatory system</keyword>
<keyword evidence="8 12" id="KW-1133">Transmembrane helix</keyword>
<keyword evidence="4" id="KW-0597">Phosphoprotein</keyword>
<evidence type="ECO:0000256" key="3">
    <source>
        <dbReference type="ARBA" id="ARBA00012438"/>
    </source>
</evidence>
<dbReference type="PANTHER" id="PTHR45436:SF5">
    <property type="entry name" value="SENSOR HISTIDINE KINASE TRCS"/>
    <property type="match status" value="1"/>
</dbReference>
<protein>
    <recommendedName>
        <fullName evidence="3">histidine kinase</fullName>
        <ecNumber evidence="3">2.7.13.3</ecNumber>
    </recommendedName>
</protein>
<dbReference type="InterPro" id="IPR036890">
    <property type="entry name" value="HATPase_C_sf"/>
</dbReference>
<sequence length="447" mass="47187">MRLFRLGSLQRRLFFGAALFILAALVVAGLAIGLVLYRFARAQIDGRLDAEIAALVADLRRGPEGLHRAREPGAAGSERGPAGWYWQVRSGDTVLRSASLKGATLSLPAQPAPSDEDGPRPADGNGPAGEALILRILTLPSANGAPPVTIAASAPAAALHGPLREAARTLVLTLGLLGLGLLAAVTAQVRLGLRPLDRLRSNLAEVRAGSRARVPVDQPSEVRPLVDEVNLLLDRNEAGLERARAQVANLAHGLKTPLATLTMALDRTRDPDGRLSHLVTGMDRRVRHHLRRARAAALGSPTRARTDLAAHVADLADTLARLHSGKVLRIDRAVAAGTFVSCDAEDLDEMLGNLVDNACRWAKGRVRITATREAPDVSVGIEDDGPGLEPEAIAHVLQRGRRLDESVPGDGFGLPITLELAGLYGGGLDLGRSDLGGLRVVLRLPAA</sequence>
<evidence type="ECO:0000256" key="4">
    <source>
        <dbReference type="ARBA" id="ARBA00022553"/>
    </source>
</evidence>
<dbReference type="PROSITE" id="PS50885">
    <property type="entry name" value="HAMP"/>
    <property type="match status" value="1"/>
</dbReference>
<keyword evidence="5" id="KW-0808">Transferase</keyword>
<feature type="domain" description="HAMP" evidence="14">
    <location>
        <begin position="190"/>
        <end position="241"/>
    </location>
</feature>
<accession>A0ABQ4TM85</accession>
<gene>
    <name evidence="15" type="primary">sasA_8</name>
    <name evidence="15" type="ORF">EKPJFOCH_2979</name>
</gene>
<feature type="domain" description="Histidine kinase" evidence="13">
    <location>
        <begin position="249"/>
        <end position="447"/>
    </location>
</feature>
<organism evidence="15 16">
    <name type="scientific">Methylobacterium thuringiense</name>
    <dbReference type="NCBI Taxonomy" id="1003091"/>
    <lineage>
        <taxon>Bacteria</taxon>
        <taxon>Pseudomonadati</taxon>
        <taxon>Pseudomonadota</taxon>
        <taxon>Alphaproteobacteria</taxon>
        <taxon>Hyphomicrobiales</taxon>
        <taxon>Methylobacteriaceae</taxon>
        <taxon>Methylobacterium</taxon>
    </lineage>
</organism>
<keyword evidence="7" id="KW-0418">Kinase</keyword>
<dbReference type="InterPro" id="IPR036097">
    <property type="entry name" value="HisK_dim/P_sf"/>
</dbReference>
<keyword evidence="16" id="KW-1185">Reference proteome</keyword>
<feature type="transmembrane region" description="Helical" evidence="12">
    <location>
        <begin position="12"/>
        <end position="37"/>
    </location>
</feature>
<comment type="subcellular location">
    <subcellularLocation>
        <location evidence="2">Membrane</location>
    </subcellularLocation>
</comment>
<dbReference type="Proteomes" id="UP001055101">
    <property type="component" value="Unassembled WGS sequence"/>
</dbReference>
<dbReference type="InterPro" id="IPR050428">
    <property type="entry name" value="TCS_sensor_his_kinase"/>
</dbReference>
<evidence type="ECO:0000256" key="1">
    <source>
        <dbReference type="ARBA" id="ARBA00000085"/>
    </source>
</evidence>
<dbReference type="RefSeq" id="WP_147817181.1">
    <property type="nucleotide sequence ID" value="NZ_BPRA01000014.1"/>
</dbReference>
<comment type="catalytic activity">
    <reaction evidence="1">
        <text>ATP + protein L-histidine = ADP + protein N-phospho-L-histidine.</text>
        <dbReference type="EC" id="2.7.13.3"/>
    </reaction>
</comment>
<dbReference type="Gene3D" id="1.10.287.130">
    <property type="match status" value="1"/>
</dbReference>
<evidence type="ECO:0000313" key="15">
    <source>
        <dbReference type="EMBL" id="GJE56473.1"/>
    </source>
</evidence>
<evidence type="ECO:0000256" key="7">
    <source>
        <dbReference type="ARBA" id="ARBA00022777"/>
    </source>
</evidence>
<dbReference type="EMBL" id="BPRA01000014">
    <property type="protein sequence ID" value="GJE56473.1"/>
    <property type="molecule type" value="Genomic_DNA"/>
</dbReference>
<dbReference type="InterPro" id="IPR005467">
    <property type="entry name" value="His_kinase_dom"/>
</dbReference>
<dbReference type="InterPro" id="IPR003594">
    <property type="entry name" value="HATPase_dom"/>
</dbReference>
<name>A0ABQ4TM85_9HYPH</name>
<dbReference type="SMART" id="SM00387">
    <property type="entry name" value="HATPase_c"/>
    <property type="match status" value="1"/>
</dbReference>
<evidence type="ECO:0000256" key="11">
    <source>
        <dbReference type="SAM" id="MobiDB-lite"/>
    </source>
</evidence>
<reference evidence="15" key="2">
    <citation type="submission" date="2021-08" db="EMBL/GenBank/DDBJ databases">
        <authorList>
            <person name="Tani A."/>
            <person name="Ola A."/>
            <person name="Ogura Y."/>
            <person name="Katsura K."/>
            <person name="Hayashi T."/>
        </authorList>
    </citation>
    <scope>NUCLEOTIDE SEQUENCE</scope>
    <source>
        <strain evidence="15">DSM 23674</strain>
    </source>
</reference>
<reference evidence="15" key="1">
    <citation type="journal article" date="2021" name="Front. Microbiol.">
        <title>Comprehensive Comparative Genomics and Phenotyping of Methylobacterium Species.</title>
        <authorList>
            <person name="Alessa O."/>
            <person name="Ogura Y."/>
            <person name="Fujitani Y."/>
            <person name="Takami H."/>
            <person name="Hayashi T."/>
            <person name="Sahin N."/>
            <person name="Tani A."/>
        </authorList>
    </citation>
    <scope>NUCLEOTIDE SEQUENCE</scope>
    <source>
        <strain evidence="15">DSM 23674</strain>
    </source>
</reference>
<evidence type="ECO:0000313" key="16">
    <source>
        <dbReference type="Proteomes" id="UP001055101"/>
    </source>
</evidence>
<dbReference type="PRINTS" id="PR00344">
    <property type="entry name" value="BCTRLSENSOR"/>
</dbReference>
<dbReference type="PANTHER" id="PTHR45436">
    <property type="entry name" value="SENSOR HISTIDINE KINASE YKOH"/>
    <property type="match status" value="1"/>
</dbReference>
<feature type="transmembrane region" description="Helical" evidence="12">
    <location>
        <begin position="170"/>
        <end position="193"/>
    </location>
</feature>
<comment type="caution">
    <text evidence="15">The sequence shown here is derived from an EMBL/GenBank/DDBJ whole genome shotgun (WGS) entry which is preliminary data.</text>
</comment>
<dbReference type="InterPro" id="IPR003660">
    <property type="entry name" value="HAMP_dom"/>
</dbReference>
<dbReference type="InterPro" id="IPR004358">
    <property type="entry name" value="Sig_transdc_His_kin-like_C"/>
</dbReference>
<proteinExistence type="predicted"/>
<dbReference type="PROSITE" id="PS50109">
    <property type="entry name" value="HIS_KIN"/>
    <property type="match status" value="1"/>
</dbReference>
<evidence type="ECO:0000256" key="6">
    <source>
        <dbReference type="ARBA" id="ARBA00022692"/>
    </source>
</evidence>
<dbReference type="SUPFAM" id="SSF55874">
    <property type="entry name" value="ATPase domain of HSP90 chaperone/DNA topoisomerase II/histidine kinase"/>
    <property type="match status" value="1"/>
</dbReference>
<evidence type="ECO:0000256" key="2">
    <source>
        <dbReference type="ARBA" id="ARBA00004370"/>
    </source>
</evidence>